<protein>
    <submittedName>
        <fullName evidence="2">Uncharacterized protein</fullName>
    </submittedName>
</protein>
<feature type="transmembrane region" description="Helical" evidence="1">
    <location>
        <begin position="46"/>
        <end position="65"/>
    </location>
</feature>
<dbReference type="Proteomes" id="UP000310477">
    <property type="component" value="Unassembled WGS sequence"/>
</dbReference>
<comment type="caution">
    <text evidence="2">The sequence shown here is derived from an EMBL/GenBank/DDBJ whole genome shotgun (WGS) entry which is preliminary data.</text>
</comment>
<evidence type="ECO:0000313" key="2">
    <source>
        <dbReference type="EMBL" id="TKB98374.1"/>
    </source>
</evidence>
<proteinExistence type="predicted"/>
<dbReference type="EMBL" id="SWBO01000008">
    <property type="protein sequence ID" value="TKB98374.1"/>
    <property type="molecule type" value="Genomic_DNA"/>
</dbReference>
<feature type="transmembrane region" description="Helical" evidence="1">
    <location>
        <begin position="108"/>
        <end position="132"/>
    </location>
</feature>
<keyword evidence="3" id="KW-1185">Reference proteome</keyword>
<keyword evidence="1" id="KW-0472">Membrane</keyword>
<evidence type="ECO:0000256" key="1">
    <source>
        <dbReference type="SAM" id="Phobius"/>
    </source>
</evidence>
<dbReference type="OrthoDB" id="670562at2"/>
<keyword evidence="1" id="KW-0812">Transmembrane</keyword>
<evidence type="ECO:0000313" key="3">
    <source>
        <dbReference type="Proteomes" id="UP000310477"/>
    </source>
</evidence>
<reference evidence="2 3" key="1">
    <citation type="submission" date="2019-04" db="EMBL/GenBank/DDBJ databases">
        <title>Pedobacter sp. AR-2-6 sp. nov., isolated from Arctic soil.</title>
        <authorList>
            <person name="Dahal R.H."/>
            <person name="Kim D.-U."/>
        </authorList>
    </citation>
    <scope>NUCLEOTIDE SEQUENCE [LARGE SCALE GENOMIC DNA]</scope>
    <source>
        <strain evidence="2 3">AR-2-6</strain>
    </source>
</reference>
<accession>A0A4U1C0G3</accession>
<gene>
    <name evidence="2" type="ORF">FA045_13715</name>
</gene>
<feature type="transmembrane region" description="Helical" evidence="1">
    <location>
        <begin position="77"/>
        <end position="96"/>
    </location>
</feature>
<feature type="transmembrane region" description="Helical" evidence="1">
    <location>
        <begin position="7"/>
        <end position="26"/>
    </location>
</feature>
<name>A0A4U1C0G3_9SPHI</name>
<sequence length="134" mass="15828">MELHLKIIGFILITLAIVHVIFPRYFAWKEQLKSLSLINKQMMYVHTFFIAVTTLLMGVLCMLCAEELVNTSFGQKIAFGLALFWTMRLFFQFFVYSKELWKGKRFETRIHIIFSIIWLYISVVFSLVALNLSF</sequence>
<dbReference type="AlphaFoldDB" id="A0A4U1C0G3"/>
<keyword evidence="1" id="KW-1133">Transmembrane helix</keyword>
<organism evidence="2 3">
    <name type="scientific">Pedobacter cryotolerans</name>
    <dbReference type="NCBI Taxonomy" id="2571270"/>
    <lineage>
        <taxon>Bacteria</taxon>
        <taxon>Pseudomonadati</taxon>
        <taxon>Bacteroidota</taxon>
        <taxon>Sphingobacteriia</taxon>
        <taxon>Sphingobacteriales</taxon>
        <taxon>Sphingobacteriaceae</taxon>
        <taxon>Pedobacter</taxon>
    </lineage>
</organism>
<dbReference type="RefSeq" id="WP_136877653.1">
    <property type="nucleotide sequence ID" value="NZ_SWBO01000008.1"/>
</dbReference>